<name>B7GEQ4_PHATC</name>
<dbReference type="InterPro" id="IPR002921">
    <property type="entry name" value="Fungal_lipase-type"/>
</dbReference>
<reference evidence="5" key="2">
    <citation type="submission" date="2008-08" db="EMBL/GenBank/DDBJ databases">
        <authorList>
            <consortium name="Diatom Consortium"/>
            <person name="Grigoriev I."/>
            <person name="Grimwood J."/>
            <person name="Kuo A."/>
            <person name="Otillar R.P."/>
            <person name="Salamov A."/>
            <person name="Detter J.C."/>
            <person name="Lindquist E."/>
            <person name="Shapiro H."/>
            <person name="Lucas S."/>
            <person name="Glavina del Rio T."/>
            <person name="Pitluck S."/>
            <person name="Rokhsar D."/>
            <person name="Bowler C."/>
        </authorList>
    </citation>
    <scope>GENOME REANNOTATION</scope>
    <source>
        <strain evidence="5">CCAP 1055/1</strain>
    </source>
</reference>
<feature type="compositionally biased region" description="Low complexity" evidence="1">
    <location>
        <begin position="36"/>
        <end position="54"/>
    </location>
</feature>
<dbReference type="PaxDb" id="2850-Phatr41624"/>
<evidence type="ECO:0000256" key="1">
    <source>
        <dbReference type="SAM" id="MobiDB-lite"/>
    </source>
</evidence>
<dbReference type="InterPro" id="IPR029058">
    <property type="entry name" value="AB_hydrolase_fold"/>
</dbReference>
<evidence type="ECO:0000256" key="2">
    <source>
        <dbReference type="SAM" id="SignalP"/>
    </source>
</evidence>
<feature type="region of interest" description="Disordered" evidence="1">
    <location>
        <begin position="31"/>
        <end position="54"/>
    </location>
</feature>
<dbReference type="SUPFAM" id="SSF53474">
    <property type="entry name" value="alpha/beta-Hydrolases"/>
    <property type="match status" value="1"/>
</dbReference>
<evidence type="ECO:0000313" key="4">
    <source>
        <dbReference type="EMBL" id="EEC42934.1"/>
    </source>
</evidence>
<dbReference type="GO" id="GO:0006629">
    <property type="term" value="P:lipid metabolic process"/>
    <property type="evidence" value="ECO:0007669"/>
    <property type="project" value="InterPro"/>
</dbReference>
<feature type="domain" description="Fungal lipase-type" evidence="3">
    <location>
        <begin position="314"/>
        <end position="442"/>
    </location>
</feature>
<evidence type="ECO:0000313" key="5">
    <source>
        <dbReference type="Proteomes" id="UP000000759"/>
    </source>
</evidence>
<sequence length="596" mass="68183">MTVQRWRNGWGRVGWCILWYGALPIYGTDIPSEEGSPGSDPTTTSTRTTPTPSTAIPNDYAWLNLGSSVPFFSQLFDNPDPSDDPFDRLAGSHESEDSDLFRKLASLFRSTPSLSVFPNDNSNNNYDKVHDESQKFVNQIVNTFSSPGQAQTRQQIFKLFQQSIIAMQEQMQKTFGDMQNELWERFNLLQLTYFLQHEESVKNPVWKRRQHRFMTPLPVSEAVQLGDGLFLSHLAYVDDCHLIQEYLRSFHNGAFVLRNCTTSSQPNQPAHFLAVRKIASPSQTTTKSFLTPEWKWLIHQYLPFFFRPEPLEVVLTIRGTKEIGDFLSDAMLAAAKHRNGKAHDGILKSTQWMLKTYTDDLQQLLKDSQRDRMNLWLVGHSLGGGTAALMAIELFETQDGWVQPHALGFGTPSLVSAELSRKYKPIVKTVINDADAVPRMSGASIANAWLRVVRFNWTDAFLQDFDQTVGFLSDYFLKFKMNTDWINECSRDIRQILITWLDQKVSPGLKNLPKATEKESELIPPGNCVHLYRDGTSWQGAYTSCYFFQELEVVRHLVDDHLIPGGYYRGLLNYVREQKQNVSWKFDHDLLTLPVG</sequence>
<dbReference type="InParanoid" id="B7GEQ4"/>
<dbReference type="AlphaFoldDB" id="B7GEQ4"/>
<accession>B7GEQ4</accession>
<dbReference type="eggNOG" id="KOG2088">
    <property type="taxonomic scope" value="Eukaryota"/>
</dbReference>
<feature type="chain" id="PRO_5002853209" description="Fungal lipase-type domain-containing protein" evidence="2">
    <location>
        <begin position="28"/>
        <end position="596"/>
    </location>
</feature>
<evidence type="ECO:0000259" key="3">
    <source>
        <dbReference type="Pfam" id="PF01764"/>
    </source>
</evidence>
<proteinExistence type="predicted"/>
<gene>
    <name evidence="4" type="ORF">PHATRDRAFT_41624</name>
</gene>
<dbReference type="KEGG" id="pti:PHATRDRAFT_41624"/>
<keyword evidence="5" id="KW-1185">Reference proteome</keyword>
<dbReference type="PANTHER" id="PTHR46023">
    <property type="entry name" value="LIPASE CLASS 3 PROTEIN-LIKE"/>
    <property type="match status" value="1"/>
</dbReference>
<dbReference type="RefSeq" id="XP_002185569.1">
    <property type="nucleotide sequence ID" value="XM_002185533.1"/>
</dbReference>
<dbReference type="PANTHER" id="PTHR46023:SF6">
    <property type="entry name" value="LIPASE CLASS 3 FAMILY PROTEIN"/>
    <property type="match status" value="1"/>
</dbReference>
<dbReference type="Pfam" id="PF01764">
    <property type="entry name" value="Lipase_3"/>
    <property type="match status" value="1"/>
</dbReference>
<protein>
    <recommendedName>
        <fullName evidence="3">Fungal lipase-type domain-containing protein</fullName>
    </recommendedName>
</protein>
<dbReference type="CDD" id="cd00519">
    <property type="entry name" value="Lipase_3"/>
    <property type="match status" value="1"/>
</dbReference>
<feature type="signal peptide" evidence="2">
    <location>
        <begin position="1"/>
        <end position="27"/>
    </location>
</feature>
<dbReference type="OrthoDB" id="45753at2759"/>
<dbReference type="EMBL" id="CM000634">
    <property type="protein sequence ID" value="EEC42934.1"/>
    <property type="molecule type" value="Genomic_DNA"/>
</dbReference>
<keyword evidence="2" id="KW-0732">Signal</keyword>
<reference evidence="4 5" key="1">
    <citation type="journal article" date="2008" name="Nature">
        <title>The Phaeodactylum genome reveals the evolutionary history of diatom genomes.</title>
        <authorList>
            <person name="Bowler C."/>
            <person name="Allen A.E."/>
            <person name="Badger J.H."/>
            <person name="Grimwood J."/>
            <person name="Jabbari K."/>
            <person name="Kuo A."/>
            <person name="Maheswari U."/>
            <person name="Martens C."/>
            <person name="Maumus F."/>
            <person name="Otillar R.P."/>
            <person name="Rayko E."/>
            <person name="Salamov A."/>
            <person name="Vandepoele K."/>
            <person name="Beszteri B."/>
            <person name="Gruber A."/>
            <person name="Heijde M."/>
            <person name="Katinka M."/>
            <person name="Mock T."/>
            <person name="Valentin K."/>
            <person name="Verret F."/>
            <person name="Berges J.A."/>
            <person name="Brownlee C."/>
            <person name="Cadoret J.P."/>
            <person name="Chiovitti A."/>
            <person name="Choi C.J."/>
            <person name="Coesel S."/>
            <person name="De Martino A."/>
            <person name="Detter J.C."/>
            <person name="Durkin C."/>
            <person name="Falciatore A."/>
            <person name="Fournet J."/>
            <person name="Haruta M."/>
            <person name="Huysman M.J."/>
            <person name="Jenkins B.D."/>
            <person name="Jiroutova K."/>
            <person name="Jorgensen R.E."/>
            <person name="Joubert Y."/>
            <person name="Kaplan A."/>
            <person name="Kroger N."/>
            <person name="Kroth P.G."/>
            <person name="La Roche J."/>
            <person name="Lindquist E."/>
            <person name="Lommer M."/>
            <person name="Martin-Jezequel V."/>
            <person name="Lopez P.J."/>
            <person name="Lucas S."/>
            <person name="Mangogna M."/>
            <person name="McGinnis K."/>
            <person name="Medlin L.K."/>
            <person name="Montsant A."/>
            <person name="Oudot-Le Secq M.P."/>
            <person name="Napoli C."/>
            <person name="Obornik M."/>
            <person name="Parker M.S."/>
            <person name="Petit J.L."/>
            <person name="Porcel B.M."/>
            <person name="Poulsen N."/>
            <person name="Robison M."/>
            <person name="Rychlewski L."/>
            <person name="Rynearson T.A."/>
            <person name="Schmutz J."/>
            <person name="Shapiro H."/>
            <person name="Siaut M."/>
            <person name="Stanley M."/>
            <person name="Sussman M.R."/>
            <person name="Taylor A.R."/>
            <person name="Vardi A."/>
            <person name="von Dassow P."/>
            <person name="Vyverman W."/>
            <person name="Willis A."/>
            <person name="Wyrwicz L.S."/>
            <person name="Rokhsar D.S."/>
            <person name="Weissenbach J."/>
            <person name="Armbrust E.V."/>
            <person name="Green B.R."/>
            <person name="Van de Peer Y."/>
            <person name="Grigoriev I.V."/>
        </authorList>
    </citation>
    <scope>NUCLEOTIDE SEQUENCE [LARGE SCALE GENOMIC DNA]</scope>
    <source>
        <strain evidence="4 5">CCAP 1055/1</strain>
    </source>
</reference>
<dbReference type="HOGENOM" id="CLU_458204_0_0_1"/>
<organism evidence="4 5">
    <name type="scientific">Phaeodactylum tricornutum (strain CCAP 1055/1)</name>
    <dbReference type="NCBI Taxonomy" id="556484"/>
    <lineage>
        <taxon>Eukaryota</taxon>
        <taxon>Sar</taxon>
        <taxon>Stramenopiles</taxon>
        <taxon>Ochrophyta</taxon>
        <taxon>Bacillariophyta</taxon>
        <taxon>Bacillariophyceae</taxon>
        <taxon>Bacillariophycidae</taxon>
        <taxon>Naviculales</taxon>
        <taxon>Phaeodactylaceae</taxon>
        <taxon>Phaeodactylum</taxon>
    </lineage>
</organism>
<dbReference type="GeneID" id="7199453"/>
<dbReference type="Proteomes" id="UP000000759">
    <property type="component" value="Chromosome 32"/>
</dbReference>
<dbReference type="Gene3D" id="3.40.50.1820">
    <property type="entry name" value="alpha/beta hydrolase"/>
    <property type="match status" value="1"/>
</dbReference>